<feature type="transmembrane region" description="Helical" evidence="1">
    <location>
        <begin position="263"/>
        <end position="284"/>
    </location>
</feature>
<proteinExistence type="predicted"/>
<accession>A0A1I5QWP8</accession>
<keyword evidence="1" id="KW-0472">Membrane</keyword>
<dbReference type="Proteomes" id="UP000199356">
    <property type="component" value="Unassembled WGS sequence"/>
</dbReference>
<keyword evidence="1" id="KW-0812">Transmembrane</keyword>
<reference evidence="2 3" key="1">
    <citation type="submission" date="2016-10" db="EMBL/GenBank/DDBJ databases">
        <authorList>
            <person name="de Groot N.N."/>
        </authorList>
    </citation>
    <scope>NUCLEOTIDE SEQUENCE [LARGE SCALE GENOMIC DNA]</scope>
    <source>
        <strain evidence="2 3">DSM 19547</strain>
    </source>
</reference>
<keyword evidence="3" id="KW-1185">Reference proteome</keyword>
<sequence length="390" mass="41106">MSADGTARPTGPKVEVAWLIEAGASERLRQAVPAAADAMAGMLSGCLPAFDWHVSTVTRSDDSGGGTVEPVRLLDAAEVERDAGGWDFVLVVTESELASHVHPQALGVTSSVFETAILSTAFLTRTDAEDNALARRLTALALHLFGRLNGLSPDAAGDLMAPIDVPGDLDGRNRFTEAALPVLGRRLEEVADLRVEEMEGAGAGPVAFYARSLWRNRTALPGAIFRMRPWSFPLRLSRLTTAAASALAVLMMTAESWEVAANLGLPAVVVLSLLALTATSVYLLRAQRLLAPRRGPLREQRAVSNVSTVVAVALGMCVTYLSVFAVAFAMGAGLFGDALLAGWVGAGELPGLRPHMAAFTASLSVAIGALGASFEPYGYFRHVTQVDEEV</sequence>
<keyword evidence="1" id="KW-1133">Transmembrane helix</keyword>
<evidence type="ECO:0000313" key="2">
    <source>
        <dbReference type="EMBL" id="SFP50672.1"/>
    </source>
</evidence>
<organism evidence="2 3">
    <name type="scientific">Tranquillimonas alkanivorans</name>
    <dbReference type="NCBI Taxonomy" id="441119"/>
    <lineage>
        <taxon>Bacteria</taxon>
        <taxon>Pseudomonadati</taxon>
        <taxon>Pseudomonadota</taxon>
        <taxon>Alphaproteobacteria</taxon>
        <taxon>Rhodobacterales</taxon>
        <taxon>Roseobacteraceae</taxon>
        <taxon>Tranquillimonas</taxon>
    </lineage>
</organism>
<dbReference type="OrthoDB" id="7831148at2"/>
<gene>
    <name evidence="2" type="ORF">SAMN04488047_107153</name>
</gene>
<feature type="transmembrane region" description="Helical" evidence="1">
    <location>
        <begin position="236"/>
        <end position="257"/>
    </location>
</feature>
<name>A0A1I5QWP8_9RHOB</name>
<evidence type="ECO:0000256" key="1">
    <source>
        <dbReference type="SAM" id="Phobius"/>
    </source>
</evidence>
<dbReference type="RefSeq" id="WP_093421498.1">
    <property type="nucleotide sequence ID" value="NZ_FOXA01000007.1"/>
</dbReference>
<feature type="transmembrane region" description="Helical" evidence="1">
    <location>
        <begin position="305"/>
        <end position="335"/>
    </location>
</feature>
<feature type="transmembrane region" description="Helical" evidence="1">
    <location>
        <begin position="355"/>
        <end position="374"/>
    </location>
</feature>
<dbReference type="STRING" id="441119.SAMN04488047_107153"/>
<dbReference type="EMBL" id="FOXA01000007">
    <property type="protein sequence ID" value="SFP50672.1"/>
    <property type="molecule type" value="Genomic_DNA"/>
</dbReference>
<dbReference type="AlphaFoldDB" id="A0A1I5QWP8"/>
<evidence type="ECO:0000313" key="3">
    <source>
        <dbReference type="Proteomes" id="UP000199356"/>
    </source>
</evidence>
<protein>
    <submittedName>
        <fullName evidence="2">Uncharacterized protein</fullName>
    </submittedName>
</protein>